<dbReference type="EMBL" id="CM007899">
    <property type="protein sequence ID" value="OTG12187.1"/>
    <property type="molecule type" value="Genomic_DNA"/>
</dbReference>
<evidence type="ECO:0000259" key="3">
    <source>
        <dbReference type="PROSITE" id="PS50158"/>
    </source>
</evidence>
<accession>A0A251TM28</accession>
<feature type="region of interest" description="Disordered" evidence="2">
    <location>
        <begin position="171"/>
        <end position="194"/>
    </location>
</feature>
<dbReference type="GO" id="GO:0005737">
    <property type="term" value="C:cytoplasm"/>
    <property type="evidence" value="ECO:0000318"/>
    <property type="project" value="GO_Central"/>
</dbReference>
<feature type="compositionally biased region" description="Low complexity" evidence="2">
    <location>
        <begin position="176"/>
        <end position="194"/>
    </location>
</feature>
<dbReference type="InParanoid" id="A0A251TM28"/>
<dbReference type="AlphaFoldDB" id="A0A251TM28"/>
<dbReference type="PANTHER" id="PTHR15503">
    <property type="entry name" value="LDOC1 RELATED"/>
    <property type="match status" value="1"/>
</dbReference>
<dbReference type="Proteomes" id="UP000215914">
    <property type="component" value="Chromosome 10"/>
</dbReference>
<sequence length="281" mass="31221">MYRRIELYIKGLAPEIRSHVTSANHTTIQPIVRLAHKLTDQAVEEGRLPKRISAAEGSSSDGKRKWDGNQGKDANPTQAPAQQRKTDNNKGNQQQGGYRGNYPKCNKCNRHHNGACNKGQCQRCHKMGHEAKDCRSQFPARQNQQQPQQQQQQGNNRACFKCGATGHMRKDCPEMNQNRNNNQGAGNNEQNNNAGNARGRAFVIGAGEARNDPNVVAGLLFDVVTNELNQVTYHTEQPKVASDWSSYLGCVVVVCPCVGHLLCLPCEQCLKLLIMLPLHFL</sequence>
<feature type="region of interest" description="Disordered" evidence="2">
    <location>
        <begin position="135"/>
        <end position="156"/>
    </location>
</feature>
<dbReference type="PANTHER" id="PTHR15503:SF45">
    <property type="entry name" value="RNA-DIRECTED DNA POLYMERASE HOMOLOG"/>
    <property type="match status" value="1"/>
</dbReference>
<evidence type="ECO:0000313" key="4">
    <source>
        <dbReference type="EMBL" id="OTG12187.1"/>
    </source>
</evidence>
<name>A0A251TM28_HELAN</name>
<dbReference type="InterPro" id="IPR036875">
    <property type="entry name" value="Znf_CCHC_sf"/>
</dbReference>
<evidence type="ECO:0000313" key="5">
    <source>
        <dbReference type="Proteomes" id="UP000215914"/>
    </source>
</evidence>
<evidence type="ECO:0000256" key="2">
    <source>
        <dbReference type="SAM" id="MobiDB-lite"/>
    </source>
</evidence>
<feature type="domain" description="CCHC-type" evidence="3">
    <location>
        <begin position="159"/>
        <end position="174"/>
    </location>
</feature>
<keyword evidence="1" id="KW-0479">Metal-binding</keyword>
<protein>
    <submittedName>
        <fullName evidence="4">Putative zinc finger, CCHC-type</fullName>
    </submittedName>
</protein>
<keyword evidence="1" id="KW-0863">Zinc-finger</keyword>
<dbReference type="GO" id="GO:0003727">
    <property type="term" value="F:single-stranded RNA binding"/>
    <property type="evidence" value="ECO:0000318"/>
    <property type="project" value="GO_Central"/>
</dbReference>
<dbReference type="Pfam" id="PF00098">
    <property type="entry name" value="zf-CCHC"/>
    <property type="match status" value="1"/>
</dbReference>
<feature type="compositionally biased region" description="Low complexity" evidence="2">
    <location>
        <begin position="142"/>
        <end position="156"/>
    </location>
</feature>
<evidence type="ECO:0000256" key="1">
    <source>
        <dbReference type="PROSITE-ProRule" id="PRU00047"/>
    </source>
</evidence>
<organism evidence="4 5">
    <name type="scientific">Helianthus annuus</name>
    <name type="common">Common sunflower</name>
    <dbReference type="NCBI Taxonomy" id="4232"/>
    <lineage>
        <taxon>Eukaryota</taxon>
        <taxon>Viridiplantae</taxon>
        <taxon>Streptophyta</taxon>
        <taxon>Embryophyta</taxon>
        <taxon>Tracheophyta</taxon>
        <taxon>Spermatophyta</taxon>
        <taxon>Magnoliopsida</taxon>
        <taxon>eudicotyledons</taxon>
        <taxon>Gunneridae</taxon>
        <taxon>Pentapetalae</taxon>
        <taxon>asterids</taxon>
        <taxon>campanulids</taxon>
        <taxon>Asterales</taxon>
        <taxon>Asteraceae</taxon>
        <taxon>Asteroideae</taxon>
        <taxon>Heliantheae alliance</taxon>
        <taxon>Heliantheae</taxon>
        <taxon>Helianthus</taxon>
    </lineage>
</organism>
<dbReference type="PROSITE" id="PS50158">
    <property type="entry name" value="ZF_CCHC"/>
    <property type="match status" value="2"/>
</dbReference>
<gene>
    <name evidence="4" type="ORF">HannXRQ_Chr10g0306941</name>
</gene>
<feature type="region of interest" description="Disordered" evidence="2">
    <location>
        <begin position="45"/>
        <end position="99"/>
    </location>
</feature>
<dbReference type="GO" id="GO:2000767">
    <property type="term" value="P:positive regulation of cytoplasmic translation"/>
    <property type="evidence" value="ECO:0000318"/>
    <property type="project" value="GO_Central"/>
</dbReference>
<keyword evidence="5" id="KW-1185">Reference proteome</keyword>
<dbReference type="InterPro" id="IPR032567">
    <property type="entry name" value="RTL1-rel"/>
</dbReference>
<dbReference type="GO" id="GO:0008270">
    <property type="term" value="F:zinc ion binding"/>
    <property type="evidence" value="ECO:0007669"/>
    <property type="project" value="UniProtKB-KW"/>
</dbReference>
<dbReference type="GO" id="GO:0045182">
    <property type="term" value="F:translation regulator activity"/>
    <property type="evidence" value="ECO:0000318"/>
    <property type="project" value="GO_Central"/>
</dbReference>
<dbReference type="SUPFAM" id="SSF57756">
    <property type="entry name" value="Retrovirus zinc finger-like domains"/>
    <property type="match status" value="1"/>
</dbReference>
<reference evidence="5" key="1">
    <citation type="journal article" date="2017" name="Nature">
        <title>The sunflower genome provides insights into oil metabolism, flowering and Asterid evolution.</title>
        <authorList>
            <person name="Badouin H."/>
            <person name="Gouzy J."/>
            <person name="Grassa C.J."/>
            <person name="Murat F."/>
            <person name="Staton S.E."/>
            <person name="Cottret L."/>
            <person name="Lelandais-Briere C."/>
            <person name="Owens G.L."/>
            <person name="Carrere S."/>
            <person name="Mayjonade B."/>
            <person name="Legrand L."/>
            <person name="Gill N."/>
            <person name="Kane N.C."/>
            <person name="Bowers J.E."/>
            <person name="Hubner S."/>
            <person name="Bellec A."/>
            <person name="Berard A."/>
            <person name="Berges H."/>
            <person name="Blanchet N."/>
            <person name="Boniface M.C."/>
            <person name="Brunel D."/>
            <person name="Catrice O."/>
            <person name="Chaidir N."/>
            <person name="Claudel C."/>
            <person name="Donnadieu C."/>
            <person name="Faraut T."/>
            <person name="Fievet G."/>
            <person name="Helmstetter N."/>
            <person name="King M."/>
            <person name="Knapp S.J."/>
            <person name="Lai Z."/>
            <person name="Le Paslier M.C."/>
            <person name="Lippi Y."/>
            <person name="Lorenzon L."/>
            <person name="Mandel J.R."/>
            <person name="Marage G."/>
            <person name="Marchand G."/>
            <person name="Marquand E."/>
            <person name="Bret-Mestries E."/>
            <person name="Morien E."/>
            <person name="Nambeesan S."/>
            <person name="Nguyen T."/>
            <person name="Pegot-Espagnet P."/>
            <person name="Pouilly N."/>
            <person name="Raftis F."/>
            <person name="Sallet E."/>
            <person name="Schiex T."/>
            <person name="Thomas J."/>
            <person name="Vandecasteele C."/>
            <person name="Vares D."/>
            <person name="Vear F."/>
            <person name="Vautrin S."/>
            <person name="Crespi M."/>
            <person name="Mangin B."/>
            <person name="Burke J.M."/>
            <person name="Salse J."/>
            <person name="Munos S."/>
            <person name="Vincourt P."/>
            <person name="Rieseberg L.H."/>
            <person name="Langlade N.B."/>
        </authorList>
    </citation>
    <scope>NUCLEOTIDE SEQUENCE [LARGE SCALE GENOMIC DNA]</scope>
    <source>
        <strain evidence="5">cv. SF193</strain>
    </source>
</reference>
<keyword evidence="1" id="KW-0862">Zinc</keyword>
<dbReference type="InterPro" id="IPR001878">
    <property type="entry name" value="Znf_CCHC"/>
</dbReference>
<dbReference type="GO" id="GO:0003729">
    <property type="term" value="F:mRNA binding"/>
    <property type="evidence" value="ECO:0000318"/>
    <property type="project" value="GO_Central"/>
</dbReference>
<proteinExistence type="predicted"/>
<dbReference type="Gene3D" id="4.10.60.10">
    <property type="entry name" value="Zinc finger, CCHC-type"/>
    <property type="match status" value="1"/>
</dbReference>
<dbReference type="SMART" id="SM00343">
    <property type="entry name" value="ZnF_C2HC"/>
    <property type="match status" value="2"/>
</dbReference>
<feature type="domain" description="CCHC-type" evidence="3">
    <location>
        <begin position="121"/>
        <end position="136"/>
    </location>
</feature>